<proteinExistence type="predicted"/>
<dbReference type="Pfam" id="PF02796">
    <property type="entry name" value="HTH_7"/>
    <property type="match status" value="1"/>
</dbReference>
<dbReference type="PROSITE" id="PS51736">
    <property type="entry name" value="RECOMBINASES_3"/>
    <property type="match status" value="1"/>
</dbReference>
<dbReference type="GO" id="GO:0003677">
    <property type="term" value="F:DNA binding"/>
    <property type="evidence" value="ECO:0007669"/>
    <property type="project" value="InterPro"/>
</dbReference>
<sequence length="214" mass="24442">MTHYLYTRFSPNNQAYQQHLTMMLADLPEATHIEDKVRGFVPPLERPAFSQLFEQLQSGDTVVIWWLTAFGKDFSQVNQTVKQLLDKGVHLQLMCEPLRFSPDSPQTDTLLSLLIGYEKVQTMHRLFAAEQGRKALKGNPDAWQQKFRGRPADRAKHKQIATLLLEGNTLQKVAEQCDVSLSTVKRVKAKLKQIDDEGGLRRRGRCHQRGGDES</sequence>
<dbReference type="InterPro" id="IPR006120">
    <property type="entry name" value="Resolvase_HTH_dom"/>
</dbReference>
<dbReference type="Gene3D" id="3.40.50.1390">
    <property type="entry name" value="Resolvase, N-terminal catalytic domain"/>
    <property type="match status" value="1"/>
</dbReference>
<name>A0A1Q9HR59_9VIBR</name>
<dbReference type="SMART" id="SM00857">
    <property type="entry name" value="Resolvase"/>
    <property type="match status" value="1"/>
</dbReference>
<evidence type="ECO:0000313" key="3">
    <source>
        <dbReference type="Proteomes" id="UP000186313"/>
    </source>
</evidence>
<dbReference type="Proteomes" id="UP000186313">
    <property type="component" value="Unassembled WGS sequence"/>
</dbReference>
<dbReference type="InterPro" id="IPR036162">
    <property type="entry name" value="Resolvase-like_N_sf"/>
</dbReference>
<dbReference type="Gene3D" id="1.10.10.60">
    <property type="entry name" value="Homeodomain-like"/>
    <property type="match status" value="1"/>
</dbReference>
<dbReference type="GO" id="GO:0000150">
    <property type="term" value="F:DNA strand exchange activity"/>
    <property type="evidence" value="ECO:0007669"/>
    <property type="project" value="InterPro"/>
</dbReference>
<dbReference type="EMBL" id="MJMJ01000001">
    <property type="protein sequence ID" value="OLQ93359.1"/>
    <property type="molecule type" value="Genomic_DNA"/>
</dbReference>
<dbReference type="RefSeq" id="WP_075705998.1">
    <property type="nucleotide sequence ID" value="NZ_MJMJ01000001.1"/>
</dbReference>
<evidence type="ECO:0000313" key="2">
    <source>
        <dbReference type="EMBL" id="OLQ93359.1"/>
    </source>
</evidence>
<dbReference type="STRING" id="1381081.BIY22_02380"/>
<evidence type="ECO:0000259" key="1">
    <source>
        <dbReference type="PROSITE" id="PS51736"/>
    </source>
</evidence>
<dbReference type="SUPFAM" id="SSF53041">
    <property type="entry name" value="Resolvase-like"/>
    <property type="match status" value="1"/>
</dbReference>
<reference evidence="2 3" key="1">
    <citation type="submission" date="2016-09" db="EMBL/GenBank/DDBJ databases">
        <title>Genomic Taxonomy of the Vibrionaceae.</title>
        <authorList>
            <person name="Gonzalez-Castillo A."/>
            <person name="Gomez-Gil B."/>
            <person name="Enciso-Ibarra K."/>
        </authorList>
    </citation>
    <scope>NUCLEOTIDE SEQUENCE [LARGE SCALE GENOMIC DNA]</scope>
    <source>
        <strain evidence="2 3">CAIM 703</strain>
    </source>
</reference>
<protein>
    <submittedName>
        <fullName evidence="2">Recombinase</fullName>
    </submittedName>
</protein>
<feature type="domain" description="Resolvase/invertase-type recombinase catalytic" evidence="1">
    <location>
        <begin position="2"/>
        <end position="140"/>
    </location>
</feature>
<dbReference type="InterPro" id="IPR006119">
    <property type="entry name" value="Resolv_N"/>
</dbReference>
<dbReference type="Pfam" id="PF00239">
    <property type="entry name" value="Resolvase"/>
    <property type="match status" value="1"/>
</dbReference>
<dbReference type="OrthoDB" id="9797501at2"/>
<accession>A0A1Q9HR59</accession>
<dbReference type="AlphaFoldDB" id="A0A1Q9HR59"/>
<organism evidence="2 3">
    <name type="scientific">Vibrio panuliri</name>
    <dbReference type="NCBI Taxonomy" id="1381081"/>
    <lineage>
        <taxon>Bacteria</taxon>
        <taxon>Pseudomonadati</taxon>
        <taxon>Pseudomonadota</taxon>
        <taxon>Gammaproteobacteria</taxon>
        <taxon>Vibrionales</taxon>
        <taxon>Vibrionaceae</taxon>
        <taxon>Vibrio</taxon>
    </lineage>
</organism>
<comment type="caution">
    <text evidence="2">The sequence shown here is derived from an EMBL/GenBank/DDBJ whole genome shotgun (WGS) entry which is preliminary data.</text>
</comment>
<gene>
    <name evidence="2" type="ORF">BIY22_02380</name>
</gene>